<keyword evidence="2" id="KW-1185">Reference proteome</keyword>
<dbReference type="InterPro" id="IPR007035">
    <property type="entry name" value="Peptidase_M55"/>
</dbReference>
<protein>
    <recommendedName>
        <fullName evidence="3">Peptidase M55</fullName>
    </recommendedName>
</protein>
<evidence type="ECO:0000313" key="2">
    <source>
        <dbReference type="Proteomes" id="UP000078486"/>
    </source>
</evidence>
<proteinExistence type="predicted"/>
<dbReference type="STRING" id="1184151.AW736_17005"/>
<comment type="caution">
    <text evidence="1">The sequence shown here is derived from an EMBL/GenBank/DDBJ whole genome shotgun (WGS) entry which is preliminary data.</text>
</comment>
<evidence type="ECO:0000313" key="1">
    <source>
        <dbReference type="EMBL" id="OAM88532.1"/>
    </source>
</evidence>
<dbReference type="SUPFAM" id="SSF63992">
    <property type="entry name" value="Dipeptide transport protein"/>
    <property type="match status" value="1"/>
</dbReference>
<dbReference type="Pfam" id="PF04951">
    <property type="entry name" value="Peptidase_M55"/>
    <property type="match status" value="1"/>
</dbReference>
<dbReference type="InterPro" id="IPR036177">
    <property type="entry name" value="Peptidase_M55_sf"/>
</dbReference>
<dbReference type="Gene3D" id="3.40.50.10780">
    <property type="entry name" value="Dipeptide transport protein"/>
    <property type="match status" value="1"/>
</dbReference>
<dbReference type="InterPro" id="IPR027476">
    <property type="entry name" value="DppA_N"/>
</dbReference>
<accession>A0A178IEV6</accession>
<dbReference type="Proteomes" id="UP000078486">
    <property type="component" value="Unassembled WGS sequence"/>
</dbReference>
<gene>
    <name evidence="1" type="ORF">AW736_17005</name>
</gene>
<reference evidence="1 2" key="1">
    <citation type="submission" date="2016-01" db="EMBL/GenBank/DDBJ databases">
        <title>High potential of lignocellulose degradation of a new Verrucomicrobia species.</title>
        <authorList>
            <person name="Wang Y."/>
            <person name="Shi Y."/>
            <person name="Qiu Z."/>
            <person name="Liu S."/>
            <person name="Yang H."/>
        </authorList>
    </citation>
    <scope>NUCLEOTIDE SEQUENCE [LARGE SCALE GENOMIC DNA]</scope>
    <source>
        <strain evidence="1 2">TSB47</strain>
    </source>
</reference>
<organism evidence="1 2">
    <name type="scientific">Termitidicoccus mucosus</name>
    <dbReference type="NCBI Taxonomy" id="1184151"/>
    <lineage>
        <taxon>Bacteria</taxon>
        <taxon>Pseudomonadati</taxon>
        <taxon>Verrucomicrobiota</taxon>
        <taxon>Opitutia</taxon>
        <taxon>Opitutales</taxon>
        <taxon>Opitutaceae</taxon>
        <taxon>Termitidicoccus</taxon>
    </lineage>
</organism>
<sequence>MEGVAGIVGMPQVTPGVPEYAQGREWFMQELLALVEGLLEGGAGDVSIFDEHWFGRNIDIARLPCGVRAFCGKPPYRADWAGGLDAACDGLILQGFHSMEGAGHLLSHTYEPDFKAIYINGKLVGEIGMETAVAGDFGVPLVMIAADSAGCDEARALVPGVVAVETKISRASFGGECFALDDVLGRLRAAAVALVRQPPAVAPWKTGPVGLVCVFKPGAYLDELRRQVGGLFISDDSIRIDASSATAAWAEYWQLKLRVQAKI</sequence>
<dbReference type="Gene3D" id="3.30.1360.130">
    <property type="entry name" value="Dipeptide transport protein"/>
    <property type="match status" value="1"/>
</dbReference>
<name>A0A178IEV6_9BACT</name>
<dbReference type="AlphaFoldDB" id="A0A178IEV6"/>
<evidence type="ECO:0008006" key="3">
    <source>
        <dbReference type="Google" id="ProtNLM"/>
    </source>
</evidence>
<dbReference type="EMBL" id="LRRQ01000127">
    <property type="protein sequence ID" value="OAM88532.1"/>
    <property type="molecule type" value="Genomic_DNA"/>
</dbReference>